<dbReference type="AlphaFoldDB" id="A0AA40BIL7"/>
<organism evidence="1 2">
    <name type="scientific">Lasiosphaeria miniovina</name>
    <dbReference type="NCBI Taxonomy" id="1954250"/>
    <lineage>
        <taxon>Eukaryota</taxon>
        <taxon>Fungi</taxon>
        <taxon>Dikarya</taxon>
        <taxon>Ascomycota</taxon>
        <taxon>Pezizomycotina</taxon>
        <taxon>Sordariomycetes</taxon>
        <taxon>Sordariomycetidae</taxon>
        <taxon>Sordariales</taxon>
        <taxon>Lasiosphaeriaceae</taxon>
        <taxon>Lasiosphaeria</taxon>
    </lineage>
</organism>
<proteinExistence type="predicted"/>
<comment type="caution">
    <text evidence="1">The sequence shown here is derived from an EMBL/GenBank/DDBJ whole genome shotgun (WGS) entry which is preliminary data.</text>
</comment>
<evidence type="ECO:0000313" key="1">
    <source>
        <dbReference type="EMBL" id="KAK0734907.1"/>
    </source>
</evidence>
<accession>A0AA40BIL7</accession>
<evidence type="ECO:0000313" key="2">
    <source>
        <dbReference type="Proteomes" id="UP001172101"/>
    </source>
</evidence>
<sequence>MMAKGGNNPLEAGLVMITTLLGSWALSLLLPPRSSSLPLPLLLIAELLPKFCLSCGRRRLKNPWDGWSGMIVAAKRANFHGGRRIVLWYLTTRLTTDVRCWCLPVALTG</sequence>
<gene>
    <name evidence="1" type="ORF">B0T26DRAFT_86575</name>
</gene>
<keyword evidence="2" id="KW-1185">Reference proteome</keyword>
<name>A0AA40BIL7_9PEZI</name>
<dbReference type="RefSeq" id="XP_060303784.1">
    <property type="nucleotide sequence ID" value="XM_060447804.1"/>
</dbReference>
<dbReference type="Proteomes" id="UP001172101">
    <property type="component" value="Unassembled WGS sequence"/>
</dbReference>
<dbReference type="EMBL" id="JAUIRO010000001">
    <property type="protein sequence ID" value="KAK0734907.1"/>
    <property type="molecule type" value="Genomic_DNA"/>
</dbReference>
<reference evidence="1" key="1">
    <citation type="submission" date="2023-06" db="EMBL/GenBank/DDBJ databases">
        <title>Genome-scale phylogeny and comparative genomics of the fungal order Sordariales.</title>
        <authorList>
            <consortium name="Lawrence Berkeley National Laboratory"/>
            <person name="Hensen N."/>
            <person name="Bonometti L."/>
            <person name="Westerberg I."/>
            <person name="Brannstrom I.O."/>
            <person name="Guillou S."/>
            <person name="Cros-Aarteil S."/>
            <person name="Calhoun S."/>
            <person name="Haridas S."/>
            <person name="Kuo A."/>
            <person name="Mondo S."/>
            <person name="Pangilinan J."/>
            <person name="Riley R."/>
            <person name="LaButti K."/>
            <person name="Andreopoulos B."/>
            <person name="Lipzen A."/>
            <person name="Chen C."/>
            <person name="Yanf M."/>
            <person name="Daum C."/>
            <person name="Ng V."/>
            <person name="Clum A."/>
            <person name="Steindorff A."/>
            <person name="Ohm R."/>
            <person name="Martin F."/>
            <person name="Silar P."/>
            <person name="Natvig D."/>
            <person name="Lalanne C."/>
            <person name="Gautier V."/>
            <person name="Ament-velasquez S.L."/>
            <person name="Kruys A."/>
            <person name="Hutchinson M.I."/>
            <person name="Powell A.J."/>
            <person name="Barry K."/>
            <person name="Miller A.N."/>
            <person name="Grigoriev I.V."/>
            <person name="Debuchy R."/>
            <person name="Gladieux P."/>
            <person name="Thoren M.H."/>
            <person name="Johannesson H."/>
        </authorList>
    </citation>
    <scope>NUCLEOTIDE SEQUENCE</scope>
    <source>
        <strain evidence="1">SMH2392-1A</strain>
    </source>
</reference>
<dbReference type="GeneID" id="85331074"/>
<protein>
    <submittedName>
        <fullName evidence="1">Uncharacterized protein</fullName>
    </submittedName>
</protein>